<evidence type="ECO:0000313" key="1">
    <source>
        <dbReference type="EMBL" id="KAJ2999423.1"/>
    </source>
</evidence>
<keyword evidence="2" id="KW-1185">Reference proteome</keyword>
<gene>
    <name evidence="1" type="ORF">NUW54_g6943</name>
</gene>
<protein>
    <submittedName>
        <fullName evidence="1">Uncharacterized protein</fullName>
    </submittedName>
</protein>
<organism evidence="1 2">
    <name type="scientific">Trametes sanguinea</name>
    <dbReference type="NCBI Taxonomy" id="158606"/>
    <lineage>
        <taxon>Eukaryota</taxon>
        <taxon>Fungi</taxon>
        <taxon>Dikarya</taxon>
        <taxon>Basidiomycota</taxon>
        <taxon>Agaricomycotina</taxon>
        <taxon>Agaricomycetes</taxon>
        <taxon>Polyporales</taxon>
        <taxon>Polyporaceae</taxon>
        <taxon>Trametes</taxon>
    </lineage>
</organism>
<comment type="caution">
    <text evidence="1">The sequence shown here is derived from an EMBL/GenBank/DDBJ whole genome shotgun (WGS) entry which is preliminary data.</text>
</comment>
<accession>A0ACC1PSN2</accession>
<dbReference type="EMBL" id="JANSHE010001924">
    <property type="protein sequence ID" value="KAJ2999423.1"/>
    <property type="molecule type" value="Genomic_DNA"/>
</dbReference>
<evidence type="ECO:0000313" key="2">
    <source>
        <dbReference type="Proteomes" id="UP001144978"/>
    </source>
</evidence>
<proteinExistence type="predicted"/>
<reference evidence="1" key="1">
    <citation type="submission" date="2022-08" db="EMBL/GenBank/DDBJ databases">
        <title>Genome Sequence of Pycnoporus sanguineus.</title>
        <authorList>
            <person name="Buettner E."/>
        </authorList>
    </citation>
    <scope>NUCLEOTIDE SEQUENCE</scope>
    <source>
        <strain evidence="1">CG-C14</strain>
    </source>
</reference>
<name>A0ACC1PSN2_9APHY</name>
<sequence>MTKELDSRLFSLSEEDEEDEDDSQDGYESGYGSSEYIEDGKWREDLDDDLESGLLAFPRPDPVNAPASTPYSFPHSQSHPMVRPRTQSMLKERPTLSPSPSEPYALSHKGGGLSPDSLLCQPFEVKVPILLDDDDSLVSGPAQGSEFTLAMDIPSPFSPLPPPRGWAGENMGMVRARR</sequence>
<dbReference type="Proteomes" id="UP001144978">
    <property type="component" value="Unassembled WGS sequence"/>
</dbReference>